<keyword evidence="2" id="KW-1185">Reference proteome</keyword>
<evidence type="ECO:0000313" key="2">
    <source>
        <dbReference type="Proteomes" id="UP000319502"/>
    </source>
</evidence>
<dbReference type="AlphaFoldDB" id="A0A557QEM3"/>
<name>A0A557QEM3_9RHOO</name>
<reference evidence="1 2" key="1">
    <citation type="submission" date="2019-07" db="EMBL/GenBank/DDBJ databases">
        <title>The pathways for chlorine oxyanion respiration interact through the shared metabolite chlorate.</title>
        <authorList>
            <person name="Barnum T.P."/>
            <person name="Cheng Y."/>
            <person name="Hill K.A."/>
            <person name="Lucas L.N."/>
            <person name="Carlson H.K."/>
            <person name="Coates J.D."/>
        </authorList>
    </citation>
    <scope>NUCLEOTIDE SEQUENCE [LARGE SCALE GENOMIC DNA]</scope>
    <source>
        <strain evidence="1 2">SFB-3</strain>
    </source>
</reference>
<organism evidence="1 2">
    <name type="scientific">Denitromonas halophila</name>
    <dbReference type="NCBI Taxonomy" id="1629404"/>
    <lineage>
        <taxon>Bacteria</taxon>
        <taxon>Pseudomonadati</taxon>
        <taxon>Pseudomonadota</taxon>
        <taxon>Betaproteobacteria</taxon>
        <taxon>Rhodocyclales</taxon>
        <taxon>Zoogloeaceae</taxon>
        <taxon>Denitromonas</taxon>
    </lineage>
</organism>
<accession>A0A557QEM3</accession>
<sequence length="367" mass="41969">MNESLKLASHHAMTEQKHYRERYIAFTRKACKDRSDCEFHENQEFMQDACTYFIELRAPLLTTRNDITSVIEFAVGETTYRIYPPFLINKDAAKASSFEDAFVPVAHSDCCQAYVRLPDDRVTSVSVGPPAYAAKEVGQTYCHGLRIDVIGEECGVAPGLERFLQATSEKTFQWWIASDINPFDQELRLRAHLLSSYQLPCKLKMEERHNRHKALVSPWEACTEFQFPLGFEKSIDSTIWRNIQLHLATSASTEIALQNFFSGVSEYMNNRDERSILSLSICFEIFENKHRAARGKNKNASIKVMLNESKVIPSEINSVLRDLILIDRGHVAHGNQPPRLSGGVRTMEQYVKAIFAYISSYYDRSNT</sequence>
<comment type="caution">
    <text evidence="1">The sequence shown here is derived from an EMBL/GenBank/DDBJ whole genome shotgun (WGS) entry which is preliminary data.</text>
</comment>
<evidence type="ECO:0000313" key="1">
    <source>
        <dbReference type="EMBL" id="TVO51367.1"/>
    </source>
</evidence>
<dbReference type="RefSeq" id="WP_144311183.1">
    <property type="nucleotide sequence ID" value="NZ_VMNK01000020.1"/>
</dbReference>
<dbReference type="EMBL" id="VMNK01000020">
    <property type="protein sequence ID" value="TVO51367.1"/>
    <property type="molecule type" value="Genomic_DNA"/>
</dbReference>
<gene>
    <name evidence="1" type="ORF">FHP91_19530</name>
</gene>
<evidence type="ECO:0008006" key="3">
    <source>
        <dbReference type="Google" id="ProtNLM"/>
    </source>
</evidence>
<proteinExistence type="predicted"/>
<dbReference type="OrthoDB" id="10015807at2"/>
<protein>
    <recommendedName>
        <fullName evidence="3">Apea-like HEPN domain-containing protein</fullName>
    </recommendedName>
</protein>
<dbReference type="Proteomes" id="UP000319502">
    <property type="component" value="Unassembled WGS sequence"/>
</dbReference>